<keyword evidence="1" id="KW-0472">Membrane</keyword>
<dbReference type="STRING" id="1123010.SAMN02745724_02347"/>
<accession>A0A1I1LES3</accession>
<keyword evidence="3" id="KW-1185">Reference proteome</keyword>
<keyword evidence="1" id="KW-1133">Transmembrane helix</keyword>
<dbReference type="EMBL" id="FOLO01000016">
    <property type="protein sequence ID" value="SFC71604.1"/>
    <property type="molecule type" value="Genomic_DNA"/>
</dbReference>
<dbReference type="RefSeq" id="WP_091983886.1">
    <property type="nucleotide sequence ID" value="NZ_FOLO01000016.1"/>
</dbReference>
<name>A0A1I1LES3_9GAMM</name>
<proteinExistence type="predicted"/>
<evidence type="ECO:0000256" key="1">
    <source>
        <dbReference type="SAM" id="Phobius"/>
    </source>
</evidence>
<protein>
    <submittedName>
        <fullName evidence="2">Dicarboxylate transport</fullName>
    </submittedName>
</protein>
<sequence length="827" mass="93572">MEPWVKLYMRLLKLSCLVLVIFSLITSTLYFYRNAFLVHFSKAYLAKFDMSITCIDTRFTSNLDLTFDKLCLDHPLVNVDITNAQVNWSYYSGFSLDEISLNKLKFESKDSLISKKSSNQTSFRLQDIHQMLRKITALSLPIPIKIDQFTYQGFNSGKIYKGEFSVKRNVYTLQFYDVTNTEIALVNLNVIDKKLAGKFTLNLTPMLDFLDDELFKLPSEIKEKVDIKGKISSEFEWEPNQLNIIKQTEKIHLISSKGIYNSGPFKLEHDLTYSALIDENIIDVLLEKGSQLAAQYSHAALVRFFKNKGIDPRVIALLNDNVNKNMRLQPSGKLKVNFSKQKISLTKLAINNLDEKQPILLHFNSLFTRFDIKNAQAQFDLNAHVRVFKDVTNVPVKLITKGEIIKNDNLSFRFEPDSQVKLTDLTFKGKNNSTTPTHMAYIGSMVFDWQGNIVVDKNKDVKLAVKLKTKMDKGIVKNIVKTKSIQMASQINGSLNDIKINGQLMLDDIPLAEFDLSGNVSEPHIEILADNLSLNALLGLNIQKTLPISVINGSLDYHLKGQVKNWQSIDANQFNLSVKISDVIGEINDTWFEGFNWQQKFIFEQGNIKTSDNYSALSLASLDVGTPITNLIAKSIVAFSNETWHFSLVDFKGDMFGGSFHIPAFQWPIDSKKAMNINLIGIDLNKLVELEKQQGVLVTGKVSGEFPFYINNNNNATIVNGKLYNVSNGVIQLKDNPAVTSLKQSSTELALAFDALQNLHYHKLSASVYMYEDGRMLLDTAIKGRNPDLDNDVNLNLNLNYDLLGLIKSLRIADNVESDIIQKLQQN</sequence>
<organism evidence="2 3">
    <name type="scientific">Pseudoalteromonas denitrificans DSM 6059</name>
    <dbReference type="NCBI Taxonomy" id="1123010"/>
    <lineage>
        <taxon>Bacteria</taxon>
        <taxon>Pseudomonadati</taxon>
        <taxon>Pseudomonadota</taxon>
        <taxon>Gammaproteobacteria</taxon>
        <taxon>Alteromonadales</taxon>
        <taxon>Pseudoalteromonadaceae</taxon>
        <taxon>Pseudoalteromonas</taxon>
    </lineage>
</organism>
<dbReference type="AlphaFoldDB" id="A0A1I1LES3"/>
<dbReference type="OrthoDB" id="5596796at2"/>
<reference evidence="2 3" key="1">
    <citation type="submission" date="2016-10" db="EMBL/GenBank/DDBJ databases">
        <authorList>
            <person name="de Groot N.N."/>
        </authorList>
    </citation>
    <scope>NUCLEOTIDE SEQUENCE [LARGE SCALE GENOMIC DNA]</scope>
    <source>
        <strain evidence="2 3">DSM 6059</strain>
    </source>
</reference>
<dbReference type="InterPro" id="IPR021730">
    <property type="entry name" value="YdbH"/>
</dbReference>
<evidence type="ECO:0000313" key="3">
    <source>
        <dbReference type="Proteomes" id="UP000198862"/>
    </source>
</evidence>
<dbReference type="Proteomes" id="UP000198862">
    <property type="component" value="Unassembled WGS sequence"/>
</dbReference>
<keyword evidence="1" id="KW-0812">Transmembrane</keyword>
<evidence type="ECO:0000313" key="2">
    <source>
        <dbReference type="EMBL" id="SFC71604.1"/>
    </source>
</evidence>
<feature type="transmembrane region" description="Helical" evidence="1">
    <location>
        <begin position="12"/>
        <end position="32"/>
    </location>
</feature>
<gene>
    <name evidence="2" type="ORF">SAMN02745724_02347</name>
</gene>
<dbReference type="Pfam" id="PF11739">
    <property type="entry name" value="YdbH-like"/>
    <property type="match status" value="1"/>
</dbReference>